<dbReference type="VEuPathDB" id="MicrosporidiaDB:AEWQ_101310"/>
<feature type="region of interest" description="Disordered" evidence="7">
    <location>
        <begin position="1542"/>
        <end position="1613"/>
    </location>
</feature>
<name>M1KA98_ENCCN</name>
<keyword evidence="5 6" id="KW-0833">Ubl conjugation pathway</keyword>
<dbReference type="GO" id="GO:0016567">
    <property type="term" value="P:protein ubiquitination"/>
    <property type="evidence" value="ECO:0007669"/>
    <property type="project" value="TreeGrafter"/>
</dbReference>
<dbReference type="InterPro" id="IPR035983">
    <property type="entry name" value="Hect_E3_ubiquitin_ligase"/>
</dbReference>
<dbReference type="GO" id="GO:0061630">
    <property type="term" value="F:ubiquitin protein ligase activity"/>
    <property type="evidence" value="ECO:0007669"/>
    <property type="project" value="UniProtKB-EC"/>
</dbReference>
<keyword evidence="9" id="KW-0436">Ligase</keyword>
<dbReference type="GO" id="GO:0005737">
    <property type="term" value="C:cytoplasm"/>
    <property type="evidence" value="ECO:0007669"/>
    <property type="project" value="TreeGrafter"/>
</dbReference>
<dbReference type="PROSITE" id="PS50237">
    <property type="entry name" value="HECT"/>
    <property type="match status" value="1"/>
</dbReference>
<dbReference type="Pfam" id="PF00632">
    <property type="entry name" value="HECT"/>
    <property type="match status" value="1"/>
</dbReference>
<dbReference type="PANTHER" id="PTHR11254">
    <property type="entry name" value="HECT DOMAIN UBIQUITIN-PROTEIN LIGASE"/>
    <property type="match status" value="1"/>
</dbReference>
<dbReference type="FunFam" id="3.30.2160.10:FF:000001">
    <property type="entry name" value="E3 ubiquitin-protein ligase NEDD4-like"/>
    <property type="match status" value="1"/>
</dbReference>
<reference evidence="9" key="1">
    <citation type="journal article" date="2013" name="Eukaryot. Cell">
        <title>Extremely Reduced Levels of Heterozygosity in the Vertebrate Pathogen Encephalitozoon cuniculi.</title>
        <authorList>
            <person name="Selman M."/>
            <person name="Sak B."/>
            <person name="Kvac M."/>
            <person name="Farinelli L."/>
            <person name="Weiss L.M."/>
            <person name="Corradi N."/>
        </authorList>
    </citation>
    <scope>NUCLEOTIDE SEQUENCE</scope>
</reference>
<protein>
    <recommendedName>
        <fullName evidence="3">HECT-type E3 ubiquitin transferase</fullName>
        <ecNumber evidence="3">2.3.2.26</ecNumber>
    </recommendedName>
</protein>
<dbReference type="SMART" id="SM00119">
    <property type="entry name" value="HECTc"/>
    <property type="match status" value="1"/>
</dbReference>
<evidence type="ECO:0000256" key="4">
    <source>
        <dbReference type="ARBA" id="ARBA00022679"/>
    </source>
</evidence>
<dbReference type="SUPFAM" id="SSF56204">
    <property type="entry name" value="Hect, E3 ligase catalytic domain"/>
    <property type="match status" value="1"/>
</dbReference>
<proteinExistence type="predicted"/>
<evidence type="ECO:0000259" key="8">
    <source>
        <dbReference type="PROSITE" id="PS50237"/>
    </source>
</evidence>
<feature type="domain" description="HECT" evidence="8">
    <location>
        <begin position="2074"/>
        <end position="2410"/>
    </location>
</feature>
<dbReference type="FunFam" id="3.90.1750.10:FF:000079">
    <property type="entry name" value="E3 ubiquitin-protein ligase"/>
    <property type="match status" value="1"/>
</dbReference>
<evidence type="ECO:0000313" key="9">
    <source>
        <dbReference type="EMBL" id="AGE96125.1"/>
    </source>
</evidence>
<feature type="active site" description="Glycyl thioester intermediate" evidence="6">
    <location>
        <position position="2377"/>
    </location>
</feature>
<dbReference type="FunFam" id="3.30.2410.10:FF:000009">
    <property type="entry name" value="Probable E3 ubiquitin-protein ligase HECTD2"/>
    <property type="match status" value="1"/>
</dbReference>
<accession>M1KA98</accession>
<evidence type="ECO:0000256" key="5">
    <source>
        <dbReference type="ARBA" id="ARBA00022786"/>
    </source>
</evidence>
<feature type="compositionally biased region" description="Acidic residues" evidence="7">
    <location>
        <begin position="1585"/>
        <end position="1594"/>
    </location>
</feature>
<dbReference type="InterPro" id="IPR050409">
    <property type="entry name" value="E3_ubiq-protein_ligase"/>
</dbReference>
<keyword evidence="4" id="KW-0808">Transferase</keyword>
<dbReference type="VEuPathDB" id="MicrosporidiaDB:M970_101310"/>
<comment type="catalytic activity">
    <reaction evidence="1">
        <text>S-ubiquitinyl-[E2 ubiquitin-conjugating enzyme]-L-cysteine + [acceptor protein]-L-lysine = [E2 ubiquitin-conjugating enzyme]-L-cysteine + N(6)-ubiquitinyl-[acceptor protein]-L-lysine.</text>
        <dbReference type="EC" id="2.3.2.26"/>
    </reaction>
</comment>
<dbReference type="VEuPathDB" id="MicrosporidiaDB:AEWR_101310"/>
<evidence type="ECO:0000256" key="1">
    <source>
        <dbReference type="ARBA" id="ARBA00000885"/>
    </source>
</evidence>
<dbReference type="CDD" id="cd00078">
    <property type="entry name" value="HECTc"/>
    <property type="match status" value="1"/>
</dbReference>
<feature type="compositionally biased region" description="Basic and acidic residues" evidence="7">
    <location>
        <begin position="1542"/>
        <end position="1557"/>
    </location>
</feature>
<evidence type="ECO:0000256" key="2">
    <source>
        <dbReference type="ARBA" id="ARBA00004906"/>
    </source>
</evidence>
<dbReference type="VEuPathDB" id="MicrosporidiaDB:ECU10_1380"/>
<dbReference type="EC" id="2.3.2.26" evidence="3"/>
<evidence type="ECO:0000256" key="6">
    <source>
        <dbReference type="PROSITE-ProRule" id="PRU00104"/>
    </source>
</evidence>
<dbReference type="PANTHER" id="PTHR11254:SF440">
    <property type="entry name" value="E3 UBIQUITIN-PROTEIN LIGASE NEDD-4"/>
    <property type="match status" value="1"/>
</dbReference>
<dbReference type="VEuPathDB" id="MicrosporidiaDB:AEWD_101310"/>
<comment type="pathway">
    <text evidence="2">Protein modification; protein ubiquitination.</text>
</comment>
<evidence type="ECO:0000256" key="3">
    <source>
        <dbReference type="ARBA" id="ARBA00012485"/>
    </source>
</evidence>
<dbReference type="Gene3D" id="3.30.2410.10">
    <property type="entry name" value="Hect, E3 ligase catalytic domain"/>
    <property type="match status" value="1"/>
</dbReference>
<dbReference type="GO" id="GO:0006511">
    <property type="term" value="P:ubiquitin-dependent protein catabolic process"/>
    <property type="evidence" value="ECO:0007669"/>
    <property type="project" value="TreeGrafter"/>
</dbReference>
<dbReference type="Gene3D" id="3.30.2160.10">
    <property type="entry name" value="Hect, E3 ligase catalytic domain"/>
    <property type="match status" value="1"/>
</dbReference>
<dbReference type="InterPro" id="IPR000569">
    <property type="entry name" value="HECT_dom"/>
</dbReference>
<organism evidence="9">
    <name type="scientific">Encephalitozoon cuniculi</name>
    <name type="common">Microsporidian parasite</name>
    <dbReference type="NCBI Taxonomy" id="6035"/>
    <lineage>
        <taxon>Eukaryota</taxon>
        <taxon>Fungi</taxon>
        <taxon>Fungi incertae sedis</taxon>
        <taxon>Microsporidia</taxon>
        <taxon>Unikaryonidae</taxon>
        <taxon>Encephalitozoon</taxon>
    </lineage>
</organism>
<dbReference type="EMBL" id="KC513613">
    <property type="protein sequence ID" value="AGE96125.1"/>
    <property type="molecule type" value="Genomic_DNA"/>
</dbReference>
<dbReference type="Gene3D" id="3.90.1750.10">
    <property type="entry name" value="Hect, E3 ligase catalytic domains"/>
    <property type="match status" value="1"/>
</dbReference>
<sequence>MEERFEWRWMGSPLEERLREYIQDIVEEEDPTCIARKASVYFGSWPFKDFSLRCWKELSDKLLGVASSIEKKYFSEGIQTGKMSAKDKSLLIAIFKLFQRIFGYSRQRHPLDVSSQIMRFIYAMDLDVVIEAYKMLVFCLNYSMGLDEFSDDHDILFRCLELDSEDLNGEKVLSLSDKAFVEIPESLGDGDVFSILKNNVNEYGKGNLVFELRRRMSRTNQDELNVLKILGTCVFLILAKGEGAFDVIIGKVDALEIWRLTGQELSENMEFAIMNLLDILIYDDFDFSKISRILELNNNSGFFYRRFASGLDAWTFERHMVFLVYSTLVESQKSKYLKTGVVMDSLSRFYEYSPDVRYHLLRAIKMHCRETSTRGIGEFISRNGVRILTEYLSHAEKYDLDENINLKYSFKILSEIYMDGRNRMDVGSFEDSFFLDVVVATIKKLCLLDTRLVSLCIGILSSFMFDEPLNLPIFMEKGAEVVLETQTSVEPTVEYISAFISYIDAFSLNFKFQKEIADGGYLFKLLVLCREGEFLGSMSSTSRMVSLLNVLIMHHPVFKQDILRFYGFTIEYFKKVFEAESGRPLAEKEHCIEVFGNFFNLVERMEVYPEKRDVDVFFDSVFDLVVNPRYSCNMQNFFKGSFGEVYRAVYREANGSLNKPIEQLVLDTRRIVELGGGVSGEHDADHSWENVLDMENGEGIVSLVFSYDNQISLACILCEDFMELVNDEVKSRMFKAMGDLYLMLVRLRGAFLSICDLEEHRFLSTYRSIRNKLEESTAKKDIKLYILQSVYFCSLFLLQKIYPVAIKTSFRDTLEFIERLVDIIVREGGDSVVLGLRLMERLSMSFKEEHYRVMSREEFTRSLLGLHPRSDRFVSVVNFFASRLLLRMNINSELRCMFLEYLRGVEVEDSTDIREVELGNTAIEAVGKIFGDCDGTLEPLPYSDMDMILDIYEKFYVSPLCEKLMVRRVIRSSRCTMRLIRIRAFSSFQYFLMKDPNVYDHACFITNKFFEYSDEFIDMASNVLLFATVGRCPHKIDIKEIGRRVPGLVTSDVSSSKVLFFLIMYFRLLHCLEMPKPCSFGLKKLILRVKTCDEMMLMRILLTYAIRPGIGDILERIDFPSRRIKAKDSGFLKSHDFLVYRDYGAFVEKCLLKSGLVPDGAIHFRHGCHRICSADREGGFHGSSNAESGQAFIRRLVLLLDSQECFSMVIQLLCETMLNHPFLLHDVCRYQVLDAVYERCIKKMDLSTKHKVVGESHWAVMMLVAGLYSEVFLSKSNGGTRTENAEDSPSPCRFLLEKIRDGSSEDFLNASFILVRSLTPMFVLRHENEEDTTMERFRESSVFMGSLGIFEEVIRRIITVDENDSKYTLCIQYSLDYLSRVFRHCYGDILQDLDDYGDDESHEIEYYSLASESHEFGGSAFDSDESYFDDSPFHDIEDDGFMESDETGSSEQSENMVLIKSIENDYEMPTTMYLLSSEYYAIPAEGRAEVEALICRRLYSDLIDKDTNCYEWPANDVQGNMLCELDNPTVLWRDPENYFNKKSEDRSCVESPGRKAWDFGPAMEGGGEEDSGAGLGGQGPPSNGDVEEENEDIGSSESEVGSLNGEMPPLDPDVLNSMAAEELEDALKAYFDERRALSLTYVPLHISFYDRLSPDVRPVFEEMERMYREGFFYDIKTESTKESDDETIGIKENFLEMDLSIFGDFIRKSITEKDFPFAKSWKLVDALSKDAKMKGVVFKEADSMISSIASSQLGNLSTHDAVKFRRTLCLLLSVVKSSLRYYDYFRENPEIIDRIFSLLGRIKLTNDLLRLVTDFSVVFRKDKDLVFGRNIDLKSILDCFGRMVDSERFNLLEEFIESTADHFHTRFLDVILAEIKKQFSALHKGIGAAFPSDGFLESQKIFLRLWKMLGRITGRDGKSSGEGNSLVMELMMDSFWHVFFENQKGKESIEDLINVSDIYEAFFIAGKVFESRFENGGEDTDEKEQCSEFKAFYRKTIEGQAKQINLLVDERPEKLFRNFNGLVNRSILTFGNKKKYLSRMLSVEGADKSSSFYRVYVDRSDVLRSSYFQVMAKSPEEFRTRRLEIKLTGEEGLDYGGLTREWLVLLAKDLLDPNFALFEFATEDKTTVVPCKNSYVNPEHLSYFKFVGRIIAKAIMDGNFINLHLSKFIYQYILGKSCDLQDLESADPEFHKSLVWIRDNPVDKSLGITFSFDDVSFGVHRTVELVEGGAHVFVDDSNKAEYVKLATQYRLFNGIELQLSALKSGLFEILGSKALEMFDESELELLICGIPDIDVDDWKNNTLYYGYAENSKTVIWFWRAVKSLDSVSRAKLLQFVTGTSTLPFEGFSHLQGNNEVQKFSIHKVSDRIDSLPTAHTCFNQLVLPEYSSYENLLKYLTLAINECSTGFGFI</sequence>
<evidence type="ECO:0000256" key="7">
    <source>
        <dbReference type="SAM" id="MobiDB-lite"/>
    </source>
</evidence>
<gene>
    <name evidence="9" type="ORF">ECU10_1380</name>
</gene>
<dbReference type="GO" id="GO:0016874">
    <property type="term" value="F:ligase activity"/>
    <property type="evidence" value="ECO:0007669"/>
    <property type="project" value="UniProtKB-KW"/>
</dbReference>